<dbReference type="SUPFAM" id="SSF88659">
    <property type="entry name" value="Sigma3 and sigma4 domains of RNA polymerase sigma factors"/>
    <property type="match status" value="1"/>
</dbReference>
<evidence type="ECO:0000256" key="4">
    <source>
        <dbReference type="ARBA" id="ARBA00023125"/>
    </source>
</evidence>
<evidence type="ECO:0000256" key="1">
    <source>
        <dbReference type="ARBA" id="ARBA00010641"/>
    </source>
</evidence>
<evidence type="ECO:0000259" key="8">
    <source>
        <dbReference type="Pfam" id="PF08281"/>
    </source>
</evidence>
<evidence type="ECO:0000313" key="10">
    <source>
        <dbReference type="Proteomes" id="UP001597180"/>
    </source>
</evidence>
<evidence type="ECO:0000256" key="6">
    <source>
        <dbReference type="SAM" id="MobiDB-lite"/>
    </source>
</evidence>
<feature type="domain" description="RNA polymerase sigma factor 70 region 4 type 2" evidence="8">
    <location>
        <begin position="158"/>
        <end position="208"/>
    </location>
</feature>
<dbReference type="InterPro" id="IPR014284">
    <property type="entry name" value="RNA_pol_sigma-70_dom"/>
</dbReference>
<dbReference type="Gene3D" id="1.10.10.10">
    <property type="entry name" value="Winged helix-like DNA-binding domain superfamily/Winged helix DNA-binding domain"/>
    <property type="match status" value="1"/>
</dbReference>
<dbReference type="InterPro" id="IPR007627">
    <property type="entry name" value="RNA_pol_sigma70_r2"/>
</dbReference>
<reference evidence="10" key="1">
    <citation type="journal article" date="2019" name="Int. J. Syst. Evol. Microbiol.">
        <title>The Global Catalogue of Microorganisms (GCM) 10K type strain sequencing project: providing services to taxonomists for standard genome sequencing and annotation.</title>
        <authorList>
            <consortium name="The Broad Institute Genomics Platform"/>
            <consortium name="The Broad Institute Genome Sequencing Center for Infectious Disease"/>
            <person name="Wu L."/>
            <person name="Ma J."/>
        </authorList>
    </citation>
    <scope>NUCLEOTIDE SEQUENCE [LARGE SCALE GENOMIC DNA]</scope>
    <source>
        <strain evidence="10">CCUG 53270</strain>
    </source>
</reference>
<comment type="caution">
    <text evidence="9">The sequence shown here is derived from an EMBL/GenBank/DDBJ whole genome shotgun (WGS) entry which is preliminary data.</text>
</comment>
<dbReference type="InterPro" id="IPR039425">
    <property type="entry name" value="RNA_pol_sigma-70-like"/>
</dbReference>
<dbReference type="InterPro" id="IPR013325">
    <property type="entry name" value="RNA_pol_sigma_r2"/>
</dbReference>
<accession>A0ABW3UKZ3</accession>
<dbReference type="Proteomes" id="UP001597180">
    <property type="component" value="Unassembled WGS sequence"/>
</dbReference>
<dbReference type="InterPro" id="IPR013249">
    <property type="entry name" value="RNA_pol_sigma70_r4_t2"/>
</dbReference>
<dbReference type="EMBL" id="JBHTLU010000013">
    <property type="protein sequence ID" value="MFD1220481.1"/>
    <property type="molecule type" value="Genomic_DNA"/>
</dbReference>
<name>A0ABW3UKZ3_9BACL</name>
<organism evidence="9 10">
    <name type="scientific">Paenibacillus vulneris</name>
    <dbReference type="NCBI Taxonomy" id="1133364"/>
    <lineage>
        <taxon>Bacteria</taxon>
        <taxon>Bacillati</taxon>
        <taxon>Bacillota</taxon>
        <taxon>Bacilli</taxon>
        <taxon>Bacillales</taxon>
        <taxon>Paenibacillaceae</taxon>
        <taxon>Paenibacillus</taxon>
    </lineage>
</organism>
<dbReference type="PANTHER" id="PTHR43133:SF8">
    <property type="entry name" value="RNA POLYMERASE SIGMA FACTOR HI_1459-RELATED"/>
    <property type="match status" value="1"/>
</dbReference>
<protein>
    <submittedName>
        <fullName evidence="9">RNA polymerase sigma factor</fullName>
    </submittedName>
</protein>
<evidence type="ECO:0000313" key="9">
    <source>
        <dbReference type="EMBL" id="MFD1220481.1"/>
    </source>
</evidence>
<gene>
    <name evidence="9" type="ORF">ACFQ4B_10145</name>
</gene>
<proteinExistence type="inferred from homology"/>
<feature type="domain" description="RNA polymerase sigma-70 region 2" evidence="7">
    <location>
        <begin position="35"/>
        <end position="99"/>
    </location>
</feature>
<feature type="region of interest" description="Disordered" evidence="6">
    <location>
        <begin position="1"/>
        <end position="20"/>
    </location>
</feature>
<dbReference type="RefSeq" id="WP_345587121.1">
    <property type="nucleotide sequence ID" value="NZ_BAABJG010000006.1"/>
</dbReference>
<comment type="similarity">
    <text evidence="1">Belongs to the sigma-70 factor family. ECF subfamily.</text>
</comment>
<evidence type="ECO:0000256" key="3">
    <source>
        <dbReference type="ARBA" id="ARBA00023082"/>
    </source>
</evidence>
<dbReference type="SUPFAM" id="SSF88946">
    <property type="entry name" value="Sigma2 domain of RNA polymerase sigma factors"/>
    <property type="match status" value="1"/>
</dbReference>
<keyword evidence="5" id="KW-0804">Transcription</keyword>
<keyword evidence="4" id="KW-0238">DNA-binding</keyword>
<evidence type="ECO:0000256" key="2">
    <source>
        <dbReference type="ARBA" id="ARBA00023015"/>
    </source>
</evidence>
<keyword evidence="2" id="KW-0805">Transcription regulation</keyword>
<dbReference type="InterPro" id="IPR036388">
    <property type="entry name" value="WH-like_DNA-bd_sf"/>
</dbReference>
<evidence type="ECO:0000256" key="5">
    <source>
        <dbReference type="ARBA" id="ARBA00023163"/>
    </source>
</evidence>
<dbReference type="Gene3D" id="1.10.1740.10">
    <property type="match status" value="1"/>
</dbReference>
<keyword evidence="3" id="KW-0731">Sigma factor</keyword>
<dbReference type="PANTHER" id="PTHR43133">
    <property type="entry name" value="RNA POLYMERASE ECF-TYPE SIGMA FACTO"/>
    <property type="match status" value="1"/>
</dbReference>
<dbReference type="Pfam" id="PF08281">
    <property type="entry name" value="Sigma70_r4_2"/>
    <property type="match status" value="1"/>
</dbReference>
<evidence type="ECO:0000259" key="7">
    <source>
        <dbReference type="Pfam" id="PF04542"/>
    </source>
</evidence>
<dbReference type="InterPro" id="IPR013324">
    <property type="entry name" value="RNA_pol_sigma_r3/r4-like"/>
</dbReference>
<keyword evidence="10" id="KW-1185">Reference proteome</keyword>
<dbReference type="NCBIfam" id="TIGR02937">
    <property type="entry name" value="sigma70-ECF"/>
    <property type="match status" value="1"/>
</dbReference>
<dbReference type="Pfam" id="PF04542">
    <property type="entry name" value="Sigma70_r2"/>
    <property type="match status" value="1"/>
</dbReference>
<dbReference type="CDD" id="cd06171">
    <property type="entry name" value="Sigma70_r4"/>
    <property type="match status" value="1"/>
</dbReference>
<sequence>MKPSGDAAEHDVPCPDDGEMAERARMGDMEAFGELIGRHRSKALGLANQMAKDNGWAEDITQEALIKAFLHVGKLVNPERFAVWLRQIVKNEAYMKLRRGGPYGKEMPISSIISGMDPGKPADQEDALERLLTRMGEEQQAESEPQKALLRKEWLSLFRSLLPCLNERERGMFEAYFFLQLTAGEVAERYGTTTGSVHTYLYRSKAKIQKRALAKGERFDWTTPSQVVRKNALSMPTGIPDSKDTYADRIGKLLRARGEAVTAAEVMGRSGHAFRLAVSKLNTYADGLFVFDWKLDIRELVGGYGYEPVFLTGQLEGTPVPVRQVAMMFEVVPADEQAVMSFIRRFIDCGCPVLFFDTYVQRPFVYEWNLIYSYNDMERIVELTDVTPPYRKTLSYEEVVASPLRFLCGLQKTGRKTNVHDIGQILQQIIGQARAKGNEEHAFGIHAYGHWIRHLHSGPRLSNAYGHRYLAYTSSSARMFAGRFLRSLGTNRHEEGVLGDAAALYEESAECLRQVSEAAPLLGEYEWTAHSLSKAAGWLDQARQAEEQAVRLLEDYVQVLSMKNKNQGELG</sequence>